<evidence type="ECO:0000256" key="6">
    <source>
        <dbReference type="SAM" id="SignalP"/>
    </source>
</evidence>
<dbReference type="PRINTS" id="PR01021">
    <property type="entry name" value="OMPADOMAIN"/>
</dbReference>
<dbReference type="Gene3D" id="3.40.50.410">
    <property type="entry name" value="von Willebrand factor, type A domain"/>
    <property type="match status" value="1"/>
</dbReference>
<reference evidence="9 10" key="1">
    <citation type="submission" date="2017-03" db="EMBL/GenBank/DDBJ databases">
        <title>Genome sequence of Geothermobacter sp. EPR-M, Deep-Sea Iron Reducer.</title>
        <authorList>
            <person name="Tully B."/>
            <person name="Savalia P."/>
            <person name="Abuyen K."/>
            <person name="Baughan C."/>
            <person name="Romero E."/>
            <person name="Ronkowski C."/>
            <person name="Torres B."/>
            <person name="Tremblay J."/>
            <person name="Trujillo A."/>
            <person name="Tyler M."/>
            <person name="Perez-Rodriguez I."/>
            <person name="Amend J."/>
        </authorList>
    </citation>
    <scope>NUCLEOTIDE SEQUENCE [LARGE SCALE GENOMIC DNA]</scope>
    <source>
        <strain evidence="9 10">EPR-M</strain>
    </source>
</reference>
<dbReference type="SUPFAM" id="SSF53300">
    <property type="entry name" value="vWA-like"/>
    <property type="match status" value="1"/>
</dbReference>
<dbReference type="PANTHER" id="PTHR30329">
    <property type="entry name" value="STATOR ELEMENT OF FLAGELLAR MOTOR COMPLEX"/>
    <property type="match status" value="1"/>
</dbReference>
<protein>
    <recommendedName>
        <fullName evidence="11">OmpA-OmpF porin, OOP family</fullName>
    </recommendedName>
</protein>
<comment type="caution">
    <text evidence="9">The sequence shown here is derived from an EMBL/GenBank/DDBJ whole genome shotgun (WGS) entry which is preliminary data.</text>
</comment>
<dbReference type="GO" id="GO:0009279">
    <property type="term" value="C:cell outer membrane"/>
    <property type="evidence" value="ECO:0007669"/>
    <property type="project" value="UniProtKB-SubCell"/>
</dbReference>
<feature type="domain" description="OmpA-like" evidence="8">
    <location>
        <begin position="268"/>
        <end position="387"/>
    </location>
</feature>
<evidence type="ECO:0000256" key="1">
    <source>
        <dbReference type="ARBA" id="ARBA00004442"/>
    </source>
</evidence>
<keyword evidence="10" id="KW-1185">Reference proteome</keyword>
<dbReference type="PROSITE" id="PS50234">
    <property type="entry name" value="VWFA"/>
    <property type="match status" value="1"/>
</dbReference>
<keyword evidence="3" id="KW-0998">Cell outer membrane</keyword>
<dbReference type="PRINTS" id="PR01023">
    <property type="entry name" value="NAFLGMOTY"/>
</dbReference>
<comment type="subcellular location">
    <subcellularLocation>
        <location evidence="1">Cell outer membrane</location>
    </subcellularLocation>
</comment>
<dbReference type="RefSeq" id="WP_085011512.1">
    <property type="nucleotide sequence ID" value="NZ_NAAD01000022.1"/>
</dbReference>
<gene>
    <name evidence="9" type="ORF">B5V00_14360</name>
</gene>
<dbReference type="AlphaFoldDB" id="A0A1X0XW50"/>
<feature type="domain" description="VWFA" evidence="7">
    <location>
        <begin position="49"/>
        <end position="232"/>
    </location>
</feature>
<evidence type="ECO:0000256" key="2">
    <source>
        <dbReference type="ARBA" id="ARBA00023136"/>
    </source>
</evidence>
<dbReference type="CDD" id="cd07185">
    <property type="entry name" value="OmpA_C-like"/>
    <property type="match status" value="1"/>
</dbReference>
<dbReference type="InterPro" id="IPR006664">
    <property type="entry name" value="OMP_bac"/>
</dbReference>
<dbReference type="InterPro" id="IPR050330">
    <property type="entry name" value="Bact_OuterMem_StrucFunc"/>
</dbReference>
<evidence type="ECO:0000259" key="8">
    <source>
        <dbReference type="PROSITE" id="PS51123"/>
    </source>
</evidence>
<evidence type="ECO:0000256" key="5">
    <source>
        <dbReference type="SAM" id="MobiDB-lite"/>
    </source>
</evidence>
<dbReference type="InterPro" id="IPR036737">
    <property type="entry name" value="OmpA-like_sf"/>
</dbReference>
<feature type="signal peptide" evidence="6">
    <location>
        <begin position="1"/>
        <end position="22"/>
    </location>
</feature>
<feature type="region of interest" description="Disordered" evidence="5">
    <location>
        <begin position="240"/>
        <end position="263"/>
    </location>
</feature>
<accession>A0A1X0XW50</accession>
<dbReference type="OrthoDB" id="5482786at2"/>
<sequence length="389" mass="41464">MRRTFSAIAMLLLSSAFLFGCAAQQTRMAPMTFSPATFESGKYQPRVNNALFILDSSMTMAMEGSGTNFQDAKGVIAGINRSLPPDLGFNTGLRHFGLHSKQMAAETELIYGLARYTRSGLQQGLDAVKEAGGNSPLAAALMAAGQDLSGAGGKNAIVVVSDGLQMSDAPVAAKKLVDAFGGNLCIHTIAVGGFPQGEKALQQVAAASSCGSSQTAASLADSGAMAAFVEKAFLQRKAAPVDGDDDGDGVPNSRDKCPNTPRGEFVDEDGCSLKLTLHINFDFDKAEIKPEFKADLDRAAAFIREHSQVPFILIAGHTDHTGSAEYNQKLSEARARAVRDYLIANYGIDGKRLLFRGYGKSRPVADNKTREGRYQNRRVEIVCCVLPPE</sequence>
<dbReference type="Proteomes" id="UP000193136">
    <property type="component" value="Unassembled WGS sequence"/>
</dbReference>
<dbReference type="PANTHER" id="PTHR30329:SF21">
    <property type="entry name" value="LIPOPROTEIN YIAD-RELATED"/>
    <property type="match status" value="1"/>
</dbReference>
<dbReference type="STRING" id="1969733.B5V00_14360"/>
<dbReference type="InterPro" id="IPR036465">
    <property type="entry name" value="vWFA_dom_sf"/>
</dbReference>
<feature type="chain" id="PRO_5012552399" description="OmpA-OmpF porin, OOP family" evidence="6">
    <location>
        <begin position="23"/>
        <end position="389"/>
    </location>
</feature>
<evidence type="ECO:0000259" key="7">
    <source>
        <dbReference type="PROSITE" id="PS50234"/>
    </source>
</evidence>
<dbReference type="Pfam" id="PF00691">
    <property type="entry name" value="OmpA"/>
    <property type="match status" value="1"/>
</dbReference>
<dbReference type="Gene3D" id="3.30.1330.60">
    <property type="entry name" value="OmpA-like domain"/>
    <property type="match status" value="1"/>
</dbReference>
<organism evidence="9 10">
    <name type="scientific">Geothermobacter hydrogeniphilus</name>
    <dbReference type="NCBI Taxonomy" id="1969733"/>
    <lineage>
        <taxon>Bacteria</taxon>
        <taxon>Pseudomonadati</taxon>
        <taxon>Thermodesulfobacteriota</taxon>
        <taxon>Desulfuromonadia</taxon>
        <taxon>Desulfuromonadales</taxon>
        <taxon>Geothermobacteraceae</taxon>
        <taxon>Geothermobacter</taxon>
    </lineage>
</organism>
<evidence type="ECO:0000313" key="10">
    <source>
        <dbReference type="Proteomes" id="UP000193136"/>
    </source>
</evidence>
<evidence type="ECO:0000313" key="9">
    <source>
        <dbReference type="EMBL" id="ORJ57114.1"/>
    </source>
</evidence>
<dbReference type="InterPro" id="IPR006690">
    <property type="entry name" value="OMPA-like_CS"/>
</dbReference>
<dbReference type="EMBL" id="NAAD01000022">
    <property type="protein sequence ID" value="ORJ57114.1"/>
    <property type="molecule type" value="Genomic_DNA"/>
</dbReference>
<evidence type="ECO:0008006" key="11">
    <source>
        <dbReference type="Google" id="ProtNLM"/>
    </source>
</evidence>
<keyword evidence="6" id="KW-0732">Signal</keyword>
<dbReference type="InterPro" id="IPR002035">
    <property type="entry name" value="VWF_A"/>
</dbReference>
<evidence type="ECO:0000256" key="4">
    <source>
        <dbReference type="PROSITE-ProRule" id="PRU00473"/>
    </source>
</evidence>
<keyword evidence="2 4" id="KW-0472">Membrane</keyword>
<evidence type="ECO:0000256" key="3">
    <source>
        <dbReference type="ARBA" id="ARBA00023237"/>
    </source>
</evidence>
<dbReference type="PROSITE" id="PS51123">
    <property type="entry name" value="OMPA_2"/>
    <property type="match status" value="1"/>
</dbReference>
<dbReference type="PROSITE" id="PS01068">
    <property type="entry name" value="OMPA_1"/>
    <property type="match status" value="1"/>
</dbReference>
<dbReference type="SUPFAM" id="SSF103088">
    <property type="entry name" value="OmpA-like"/>
    <property type="match status" value="1"/>
</dbReference>
<name>A0A1X0XW50_9BACT</name>
<proteinExistence type="predicted"/>
<dbReference type="InterPro" id="IPR006665">
    <property type="entry name" value="OmpA-like"/>
</dbReference>
<dbReference type="PROSITE" id="PS51257">
    <property type="entry name" value="PROKAR_LIPOPROTEIN"/>
    <property type="match status" value="1"/>
</dbReference>